<dbReference type="Proteomes" id="UP001500418">
    <property type="component" value="Unassembled WGS sequence"/>
</dbReference>
<dbReference type="PROSITE" id="PS01124">
    <property type="entry name" value="HTH_ARAC_FAMILY_2"/>
    <property type="match status" value="1"/>
</dbReference>
<proteinExistence type="predicted"/>
<dbReference type="Pfam" id="PF12833">
    <property type="entry name" value="HTH_18"/>
    <property type="match status" value="1"/>
</dbReference>
<dbReference type="PRINTS" id="PR00032">
    <property type="entry name" value="HTHARAC"/>
</dbReference>
<feature type="domain" description="HTH araC/xylS-type" evidence="5">
    <location>
        <begin position="202"/>
        <end position="300"/>
    </location>
</feature>
<dbReference type="Gene3D" id="2.60.120.10">
    <property type="entry name" value="Jelly Rolls"/>
    <property type="match status" value="1"/>
</dbReference>
<dbReference type="SUPFAM" id="SSF51182">
    <property type="entry name" value="RmlC-like cupins"/>
    <property type="match status" value="1"/>
</dbReference>
<evidence type="ECO:0000256" key="3">
    <source>
        <dbReference type="ARBA" id="ARBA00023163"/>
    </source>
</evidence>
<dbReference type="Gene3D" id="1.10.10.60">
    <property type="entry name" value="Homeodomain-like"/>
    <property type="match status" value="2"/>
</dbReference>
<dbReference type="InterPro" id="IPR020449">
    <property type="entry name" value="Tscrpt_reg_AraC-type_HTH"/>
</dbReference>
<organism evidence="6 7">
    <name type="scientific">Streptomyces rhizosphaericus</name>
    <dbReference type="NCBI Taxonomy" id="114699"/>
    <lineage>
        <taxon>Bacteria</taxon>
        <taxon>Bacillati</taxon>
        <taxon>Actinomycetota</taxon>
        <taxon>Actinomycetes</taxon>
        <taxon>Kitasatosporales</taxon>
        <taxon>Streptomycetaceae</taxon>
        <taxon>Streptomyces</taxon>
        <taxon>Streptomyces violaceusniger group</taxon>
    </lineage>
</organism>
<name>A0ABN1PEM5_9ACTN</name>
<dbReference type="InterPro" id="IPR018062">
    <property type="entry name" value="HTH_AraC-typ_CS"/>
</dbReference>
<comment type="caution">
    <text evidence="6">The sequence shown here is derived from an EMBL/GenBank/DDBJ whole genome shotgun (WGS) entry which is preliminary data.</text>
</comment>
<feature type="region of interest" description="Disordered" evidence="4">
    <location>
        <begin position="292"/>
        <end position="315"/>
    </location>
</feature>
<dbReference type="SUPFAM" id="SSF46689">
    <property type="entry name" value="Homeodomain-like"/>
    <property type="match status" value="2"/>
</dbReference>
<protein>
    <submittedName>
        <fullName evidence="6">AraC family transcriptional regulator</fullName>
    </submittedName>
</protein>
<keyword evidence="7" id="KW-1185">Reference proteome</keyword>
<gene>
    <name evidence="6" type="ORF">GCM10009575_025960</name>
</gene>
<dbReference type="InterPro" id="IPR011051">
    <property type="entry name" value="RmlC_Cupin_sf"/>
</dbReference>
<dbReference type="SMART" id="SM00342">
    <property type="entry name" value="HTH_ARAC"/>
    <property type="match status" value="1"/>
</dbReference>
<reference evidence="7" key="1">
    <citation type="journal article" date="2019" name="Int. J. Syst. Evol. Microbiol.">
        <title>The Global Catalogue of Microorganisms (GCM) 10K type strain sequencing project: providing services to taxonomists for standard genome sequencing and annotation.</title>
        <authorList>
            <consortium name="The Broad Institute Genomics Platform"/>
            <consortium name="The Broad Institute Genome Sequencing Center for Infectious Disease"/>
            <person name="Wu L."/>
            <person name="Ma J."/>
        </authorList>
    </citation>
    <scope>NUCLEOTIDE SEQUENCE [LARGE SCALE GENOMIC DNA]</scope>
    <source>
        <strain evidence="7">JCM 11444</strain>
    </source>
</reference>
<dbReference type="PANTHER" id="PTHR46796">
    <property type="entry name" value="HTH-TYPE TRANSCRIPTIONAL ACTIVATOR RHAS-RELATED"/>
    <property type="match status" value="1"/>
</dbReference>
<dbReference type="Pfam" id="PF12852">
    <property type="entry name" value="Cupin_6"/>
    <property type="match status" value="1"/>
</dbReference>
<keyword evidence="1" id="KW-0805">Transcription regulation</keyword>
<dbReference type="InterPro" id="IPR032783">
    <property type="entry name" value="AraC_lig"/>
</dbReference>
<sequence length="315" mass="34199">MGTDVRRIFNRSHTLADVDVLSDVITSFRAGRPFANREDRAGVWHIPFASFAGAGFHIVLSGSCRLLTPDGSQRTLSIGDVVLTPHGAQHALENLGHADAEADGPTSLLCGAYQLDQTHPHPLLATLPDVIHLRVQFGRHPALHSAVSLLGTELQNPQQGSVSALSTLLDLLLIYMLRAWLEDESDRGASGWSAALADPVISAALSAMHENPAHAWTVEELGKEANLSRAAFARRFTTLVGEPPLTYLTWWRLSIAARLLKESGTSLESIARSVGYGSQYAFANAFKRVHGTSPGRYRRTHTGDQQPTQWHPSPG</sequence>
<dbReference type="InterPro" id="IPR018060">
    <property type="entry name" value="HTH_AraC"/>
</dbReference>
<feature type="compositionally biased region" description="Polar residues" evidence="4">
    <location>
        <begin position="303"/>
        <end position="315"/>
    </location>
</feature>
<accession>A0ABN1PEM5</accession>
<dbReference type="InterPro" id="IPR009057">
    <property type="entry name" value="Homeodomain-like_sf"/>
</dbReference>
<dbReference type="PROSITE" id="PS00041">
    <property type="entry name" value="HTH_ARAC_FAMILY_1"/>
    <property type="match status" value="1"/>
</dbReference>
<evidence type="ECO:0000256" key="1">
    <source>
        <dbReference type="ARBA" id="ARBA00023015"/>
    </source>
</evidence>
<evidence type="ECO:0000313" key="6">
    <source>
        <dbReference type="EMBL" id="GAA0926517.1"/>
    </source>
</evidence>
<dbReference type="InterPro" id="IPR014710">
    <property type="entry name" value="RmlC-like_jellyroll"/>
</dbReference>
<keyword evidence="2" id="KW-0238">DNA-binding</keyword>
<dbReference type="PANTHER" id="PTHR46796:SF7">
    <property type="entry name" value="ARAC FAMILY TRANSCRIPTIONAL REGULATOR"/>
    <property type="match status" value="1"/>
</dbReference>
<evidence type="ECO:0000256" key="2">
    <source>
        <dbReference type="ARBA" id="ARBA00023125"/>
    </source>
</evidence>
<evidence type="ECO:0000256" key="4">
    <source>
        <dbReference type="SAM" id="MobiDB-lite"/>
    </source>
</evidence>
<dbReference type="EMBL" id="BAAAID010000013">
    <property type="protein sequence ID" value="GAA0926517.1"/>
    <property type="molecule type" value="Genomic_DNA"/>
</dbReference>
<evidence type="ECO:0000313" key="7">
    <source>
        <dbReference type="Proteomes" id="UP001500418"/>
    </source>
</evidence>
<keyword evidence="3" id="KW-0804">Transcription</keyword>
<evidence type="ECO:0000259" key="5">
    <source>
        <dbReference type="PROSITE" id="PS01124"/>
    </source>
</evidence>
<dbReference type="InterPro" id="IPR050204">
    <property type="entry name" value="AraC_XylS_family_regulators"/>
</dbReference>